<protein>
    <submittedName>
        <fullName evidence="2">Uncharacterized protein</fullName>
    </submittedName>
</protein>
<name>A0A3S5H7L4_LEIDO</name>
<dbReference type="VEuPathDB" id="TriTrypDB:LdCL_290023000"/>
<keyword evidence="3" id="KW-1185">Reference proteome</keyword>
<feature type="transmembrane region" description="Helical" evidence="1">
    <location>
        <begin position="78"/>
        <end position="101"/>
    </location>
</feature>
<proteinExistence type="predicted"/>
<evidence type="ECO:0000313" key="2">
    <source>
        <dbReference type="EMBL" id="AYU80666.1"/>
    </source>
</evidence>
<reference evidence="2 3" key="1">
    <citation type="journal article" date="2018" name="Sci. Rep.">
        <title>A complete Leishmania donovani reference genome identifies novel genetic variations associated with virulence.</title>
        <authorList>
            <person name="Lypaczewski P."/>
            <person name="Hoshizaki J."/>
            <person name="Zhang W.-W."/>
            <person name="McCall L.-I."/>
            <person name="Torcivia-Rodriguez J."/>
            <person name="Simonyan V."/>
            <person name="Kaur A."/>
            <person name="Dewar K."/>
            <person name="Matlashewski G."/>
        </authorList>
    </citation>
    <scope>NUCLEOTIDE SEQUENCE [LARGE SCALE GENOMIC DNA]</scope>
    <source>
        <strain evidence="2 3">LdCL</strain>
    </source>
</reference>
<sequence>MRARYAQYCLRTVRFFTAPYDTPPPPHRRTYAHTACACGVAWDCATRLRDWNHCSLRLVFAAHLVGAHLRFVAPRQRLTVFCSRACVCALFVAAVCAAPAFRTAVAVLPFHDALSLSPCVCVPRAPLQVFAPFLDVLRERSRWHIGAHACRSLSGEKD</sequence>
<organism evidence="2 3">
    <name type="scientific">Leishmania donovani</name>
    <dbReference type="NCBI Taxonomy" id="5661"/>
    <lineage>
        <taxon>Eukaryota</taxon>
        <taxon>Discoba</taxon>
        <taxon>Euglenozoa</taxon>
        <taxon>Kinetoplastea</taxon>
        <taxon>Metakinetoplastina</taxon>
        <taxon>Trypanosomatida</taxon>
        <taxon>Trypanosomatidae</taxon>
        <taxon>Leishmaniinae</taxon>
        <taxon>Leishmania</taxon>
    </lineage>
</organism>
<evidence type="ECO:0000256" key="1">
    <source>
        <dbReference type="SAM" id="Phobius"/>
    </source>
</evidence>
<dbReference type="Proteomes" id="UP000274082">
    <property type="component" value="Chromosome 29"/>
</dbReference>
<evidence type="ECO:0000313" key="3">
    <source>
        <dbReference type="Proteomes" id="UP000274082"/>
    </source>
</evidence>
<dbReference type="AlphaFoldDB" id="A0A3S5H7L4"/>
<keyword evidence="1" id="KW-0472">Membrane</keyword>
<keyword evidence="1" id="KW-0812">Transmembrane</keyword>
<keyword evidence="1" id="KW-1133">Transmembrane helix</keyword>
<dbReference type="EMBL" id="CP029528">
    <property type="protein sequence ID" value="AYU80666.1"/>
    <property type="molecule type" value="Genomic_DNA"/>
</dbReference>
<gene>
    <name evidence="2" type="ORF">LdCL_290023000</name>
</gene>
<accession>A0A3S5H7L4</accession>